<dbReference type="GO" id="GO:0004180">
    <property type="term" value="F:carboxypeptidase activity"/>
    <property type="evidence" value="ECO:0007669"/>
    <property type="project" value="UniProtKB-KW"/>
</dbReference>
<comment type="caution">
    <text evidence="2">The sequence shown here is derived from an EMBL/GenBank/DDBJ whole genome shotgun (WGS) entry which is preliminary data.</text>
</comment>
<dbReference type="SUPFAM" id="SSF49464">
    <property type="entry name" value="Carboxypeptidase regulatory domain-like"/>
    <property type="match status" value="1"/>
</dbReference>
<dbReference type="SUPFAM" id="SSF56935">
    <property type="entry name" value="Porins"/>
    <property type="match status" value="1"/>
</dbReference>
<evidence type="ECO:0000313" key="2">
    <source>
        <dbReference type="EMBL" id="TDQ06991.1"/>
    </source>
</evidence>
<keyword evidence="2" id="KW-0645">Protease</keyword>
<dbReference type="Gene3D" id="2.60.40.1120">
    <property type="entry name" value="Carboxypeptidase-like, regulatory domain"/>
    <property type="match status" value="1"/>
</dbReference>
<dbReference type="OrthoDB" id="603275at2"/>
<organism evidence="2 3">
    <name type="scientific">Pedobacter metabolipauper</name>
    <dbReference type="NCBI Taxonomy" id="425513"/>
    <lineage>
        <taxon>Bacteria</taxon>
        <taxon>Pseudomonadati</taxon>
        <taxon>Bacteroidota</taxon>
        <taxon>Sphingobacteriia</taxon>
        <taxon>Sphingobacteriales</taxon>
        <taxon>Sphingobacteriaceae</taxon>
        <taxon>Pedobacter</taxon>
    </lineage>
</organism>
<keyword evidence="2" id="KW-0121">Carboxypeptidase</keyword>
<dbReference type="Pfam" id="PF13620">
    <property type="entry name" value="CarboxypepD_reg"/>
    <property type="match status" value="1"/>
</dbReference>
<protein>
    <submittedName>
        <fullName evidence="2">Carboxypeptidase family protein</fullName>
    </submittedName>
</protein>
<sequence length="890" mass="99981">MKIMIKLLISLVFVLFYLESSAQTEVSGSVKDAKNKPVASATVTLKSSDGKIAAYSRSNDKGTFTLKVPANTAALTLEVSSLGYKREVLPFSELQKTYNFTLTDAAIDLPTVVINNRPKLKLNGDTLSYQLSDFSNKQDRVLGDVLKKMPGIEVAANGKISYNGKGISNFYIDGDNLLDDKYNIATRTIPKEAVDKVQVIENDQPIKMLRGKSNSDDVALNITIKDEAKLKLIGQASLGAGLPSHFDESANGMMFNKRYKGINYIKANNTGKDPAQDLISHNMSDYLKRLDGSKPNAMLSSGAAGVPDLPQNRYLFNRAGLINVNNLFNLRKEVQLKTNIYYMKDRQQRDYNKYTEIYLPTGDVSYSENQNNTSRPDLFHAQANLNVNRDKSYLNNTFMVDYNPVNYQVGLITNNAPLGQQLNQKMFDVSNELSYMNTLKSGKIYYIYSYLNYANLPEQLSITPGLNEPQFNNGEPYARLTQNSKAPSYYTNNYFSLKHASSTLVQTYKTGFSLQSKQLITTLNAVQANNTSSPATTNAVNDLDWNRSNLYVEGIYEFKSIDEKIQATVKLPATYQNINYQDPGYALDQTLERFYLNPGLSFKYQTGIENYVQLSYNKRNELGTMDDIYRGGILRNYRSLFANDAPLSEKKTNGANLSFNYKKAITMFFFSLQANYSQVNLNTISSSVITDNLQQRIVLPFENDIESYGLSGSISKYLFSLKTTISAGLSWSENTANQIQNGELLPYKNTNNGFKSGIQTKINNNINFNYSINYNQINSKTSANNRAVTRYDQINQQVELSVTMLNNVFVNLTGEHLYTSQSGQNSLSYLFSDLSARYKFNKIRTDLELGVTNLANIKTYRAVYLSSNAFTSGTYEIPGRIAMLKATFNF</sequence>
<dbReference type="AlphaFoldDB" id="A0A4R6SQH1"/>
<keyword evidence="1" id="KW-0732">Signal</keyword>
<feature type="chain" id="PRO_5020434337" evidence="1">
    <location>
        <begin position="23"/>
        <end position="890"/>
    </location>
</feature>
<feature type="signal peptide" evidence="1">
    <location>
        <begin position="1"/>
        <end position="22"/>
    </location>
</feature>
<proteinExistence type="predicted"/>
<dbReference type="EMBL" id="SNYC01000007">
    <property type="protein sequence ID" value="TDQ06991.1"/>
    <property type="molecule type" value="Genomic_DNA"/>
</dbReference>
<evidence type="ECO:0000256" key="1">
    <source>
        <dbReference type="SAM" id="SignalP"/>
    </source>
</evidence>
<dbReference type="RefSeq" id="WP_133577813.1">
    <property type="nucleotide sequence ID" value="NZ_SNYC01000007.1"/>
</dbReference>
<name>A0A4R6SQH1_9SPHI</name>
<reference evidence="2 3" key="1">
    <citation type="submission" date="2019-03" db="EMBL/GenBank/DDBJ databases">
        <title>Genomic Encyclopedia of Archaeal and Bacterial Type Strains, Phase II (KMG-II): from individual species to whole genera.</title>
        <authorList>
            <person name="Goeker M."/>
        </authorList>
    </citation>
    <scope>NUCLEOTIDE SEQUENCE [LARGE SCALE GENOMIC DNA]</scope>
    <source>
        <strain evidence="2 3">DSM 19035</strain>
    </source>
</reference>
<accession>A0A4R6SQH1</accession>
<evidence type="ECO:0000313" key="3">
    <source>
        <dbReference type="Proteomes" id="UP000295620"/>
    </source>
</evidence>
<dbReference type="InterPro" id="IPR008969">
    <property type="entry name" value="CarboxyPept-like_regulatory"/>
</dbReference>
<keyword evidence="3" id="KW-1185">Reference proteome</keyword>
<keyword evidence="2" id="KW-0378">Hydrolase</keyword>
<dbReference type="Proteomes" id="UP000295620">
    <property type="component" value="Unassembled WGS sequence"/>
</dbReference>
<gene>
    <name evidence="2" type="ORF">ATK78_4007</name>
</gene>